<dbReference type="PRINTS" id="PR00046">
    <property type="entry name" value="SIGMA70FCT"/>
</dbReference>
<dbReference type="Pfam" id="PF04545">
    <property type="entry name" value="Sigma70_r4"/>
    <property type="match status" value="1"/>
</dbReference>
<dbReference type="PANTHER" id="PTHR30603:SF67">
    <property type="entry name" value="RNA POLYMERASE SIGMA FACTOR RPOS"/>
    <property type="match status" value="1"/>
</dbReference>
<dbReference type="Pfam" id="PF04542">
    <property type="entry name" value="Sigma70_r2"/>
    <property type="match status" value="1"/>
</dbReference>
<keyword evidence="3" id="KW-0238">DNA-binding</keyword>
<dbReference type="InterPro" id="IPR013325">
    <property type="entry name" value="RNA_pol_sigma_r2"/>
</dbReference>
<reference evidence="7" key="1">
    <citation type="journal article" date="2019" name="Int. J. Syst. Evol. Microbiol.">
        <title>The Global Catalogue of Microorganisms (GCM) 10K type strain sequencing project: providing services to taxonomists for standard genome sequencing and annotation.</title>
        <authorList>
            <consortium name="The Broad Institute Genomics Platform"/>
            <consortium name="The Broad Institute Genome Sequencing Center for Infectious Disease"/>
            <person name="Wu L."/>
            <person name="Ma J."/>
        </authorList>
    </citation>
    <scope>NUCLEOTIDE SEQUENCE [LARGE SCALE GENOMIC DNA]</scope>
    <source>
        <strain evidence="7">CCUG 30340</strain>
    </source>
</reference>
<gene>
    <name evidence="6" type="ORF">ACFO6Q_13875</name>
</gene>
<comment type="caution">
    <text evidence="6">The sequence shown here is derived from an EMBL/GenBank/DDBJ whole genome shotgun (WGS) entry which is preliminary data.</text>
</comment>
<evidence type="ECO:0000259" key="5">
    <source>
        <dbReference type="PROSITE" id="PS00716"/>
    </source>
</evidence>
<evidence type="ECO:0000256" key="4">
    <source>
        <dbReference type="ARBA" id="ARBA00023163"/>
    </source>
</evidence>
<dbReference type="Gene3D" id="1.10.10.10">
    <property type="entry name" value="Winged helix-like DNA-binding domain superfamily/Winged helix DNA-binding domain"/>
    <property type="match status" value="2"/>
</dbReference>
<proteinExistence type="predicted"/>
<keyword evidence="4" id="KW-0804">Transcription</keyword>
<dbReference type="EMBL" id="JBHSHD010000010">
    <property type="protein sequence ID" value="MFC4821417.1"/>
    <property type="molecule type" value="Genomic_DNA"/>
</dbReference>
<feature type="domain" description="RNA polymerase sigma-70" evidence="5">
    <location>
        <begin position="264"/>
        <end position="290"/>
    </location>
</feature>
<evidence type="ECO:0000256" key="2">
    <source>
        <dbReference type="ARBA" id="ARBA00023082"/>
    </source>
</evidence>
<evidence type="ECO:0000313" key="7">
    <source>
        <dbReference type="Proteomes" id="UP001595886"/>
    </source>
</evidence>
<keyword evidence="1" id="KW-0805">Transcription regulation</keyword>
<dbReference type="CDD" id="cd06171">
    <property type="entry name" value="Sigma70_r4"/>
    <property type="match status" value="1"/>
</dbReference>
<dbReference type="PIRSF" id="PIRSF000770">
    <property type="entry name" value="RNA_pol_sigma-SigE/K"/>
    <property type="match status" value="1"/>
</dbReference>
<dbReference type="InterPro" id="IPR050239">
    <property type="entry name" value="Sigma-70_RNA_pol_init_factors"/>
</dbReference>
<dbReference type="InterPro" id="IPR013324">
    <property type="entry name" value="RNA_pol_sigma_r3/r4-like"/>
</dbReference>
<dbReference type="Pfam" id="PF04539">
    <property type="entry name" value="Sigma70_r3"/>
    <property type="match status" value="1"/>
</dbReference>
<dbReference type="InterPro" id="IPR007630">
    <property type="entry name" value="RNA_pol_sigma70_r4"/>
</dbReference>
<name>A0ABV9QWG5_9GAMM</name>
<dbReference type="InterPro" id="IPR007624">
    <property type="entry name" value="RNA_pol_sigma70_r3"/>
</dbReference>
<evidence type="ECO:0000256" key="1">
    <source>
        <dbReference type="ARBA" id="ARBA00023015"/>
    </source>
</evidence>
<dbReference type="InterPro" id="IPR007627">
    <property type="entry name" value="RNA_pol_sigma70_r2"/>
</dbReference>
<keyword evidence="7" id="KW-1185">Reference proteome</keyword>
<accession>A0ABV9QWG5</accession>
<evidence type="ECO:0000313" key="6">
    <source>
        <dbReference type="EMBL" id="MFC4821417.1"/>
    </source>
</evidence>
<dbReference type="PROSITE" id="PS00716">
    <property type="entry name" value="SIGMA70_2"/>
    <property type="match status" value="1"/>
</dbReference>
<dbReference type="InterPro" id="IPR009042">
    <property type="entry name" value="RNA_pol_sigma70_r1_2"/>
</dbReference>
<dbReference type="SUPFAM" id="SSF88946">
    <property type="entry name" value="Sigma2 domain of RNA polymerase sigma factors"/>
    <property type="match status" value="1"/>
</dbReference>
<dbReference type="Pfam" id="PF00140">
    <property type="entry name" value="Sigma70_r1_2"/>
    <property type="match status" value="1"/>
</dbReference>
<dbReference type="InterPro" id="IPR036388">
    <property type="entry name" value="WH-like_DNA-bd_sf"/>
</dbReference>
<evidence type="ECO:0000256" key="3">
    <source>
        <dbReference type="ARBA" id="ARBA00023125"/>
    </source>
</evidence>
<dbReference type="Proteomes" id="UP001595886">
    <property type="component" value="Unassembled WGS sequence"/>
</dbReference>
<protein>
    <submittedName>
        <fullName evidence="6">RNA polymerase sigma factor RpoD/SigA</fullName>
    </submittedName>
</protein>
<keyword evidence="2" id="KW-0731">Sigma factor</keyword>
<dbReference type="RefSeq" id="WP_380021699.1">
    <property type="nucleotide sequence ID" value="NZ_JBHSHD010000010.1"/>
</dbReference>
<dbReference type="Gene3D" id="1.10.601.10">
    <property type="entry name" value="RNA Polymerase Primary Sigma Factor"/>
    <property type="match status" value="1"/>
</dbReference>
<dbReference type="PANTHER" id="PTHR30603">
    <property type="entry name" value="RNA POLYMERASE SIGMA FACTOR RPO"/>
    <property type="match status" value="1"/>
</dbReference>
<sequence>MSVGPHSRDDGPDPRDSALEGLLDLIDAVEPQDEEARSSTGAYLAEIGLIPLLDAEDEWALAARVQTGDAEARRRMIEANLRLVVTVARAYVGRGVLLMDLIAEGNLGLIRAVEKFDPARRLRFSTYAVWWIRDAVQSAVMNQGRTVRVPVHVLRELAQILREERELASRLGAPPSLEQVAAAVGKSVQDVAELFRINERVGSLDAALEAGERALIGQIQEAEESPSPNAISGDRLATALAQLGERQRTVLQRRFGLDGTPVQSLAEIGRDLGISRERARQIHAEALKKLSALLREADGAREG</sequence>
<dbReference type="InterPro" id="IPR000943">
    <property type="entry name" value="RNA_pol_sigma70"/>
</dbReference>
<dbReference type="InterPro" id="IPR014284">
    <property type="entry name" value="RNA_pol_sigma-70_dom"/>
</dbReference>
<organism evidence="6 7">
    <name type="scientific">Dokdonella ginsengisoli</name>
    <dbReference type="NCBI Taxonomy" id="363846"/>
    <lineage>
        <taxon>Bacteria</taxon>
        <taxon>Pseudomonadati</taxon>
        <taxon>Pseudomonadota</taxon>
        <taxon>Gammaproteobacteria</taxon>
        <taxon>Lysobacterales</taxon>
        <taxon>Rhodanobacteraceae</taxon>
        <taxon>Dokdonella</taxon>
    </lineage>
</organism>
<dbReference type="NCBIfam" id="TIGR02937">
    <property type="entry name" value="sigma70-ECF"/>
    <property type="match status" value="1"/>
</dbReference>
<dbReference type="SUPFAM" id="SSF88659">
    <property type="entry name" value="Sigma3 and sigma4 domains of RNA polymerase sigma factors"/>
    <property type="match status" value="2"/>
</dbReference>